<keyword evidence="6" id="KW-1185">Reference proteome</keyword>
<comment type="similarity">
    <text evidence="3">Belongs to the kynurenine formamidase family.</text>
</comment>
<evidence type="ECO:0000256" key="4">
    <source>
        <dbReference type="SAM" id="MobiDB-lite"/>
    </source>
</evidence>
<evidence type="ECO:0000313" key="6">
    <source>
        <dbReference type="Proteomes" id="UP000622797"/>
    </source>
</evidence>
<dbReference type="UniPathway" id="UPA00333">
    <property type="reaction ID" value="UER00454"/>
</dbReference>
<feature type="active site" description="Nucleophile" evidence="3">
    <location>
        <position position="294"/>
    </location>
</feature>
<gene>
    <name evidence="5" type="ORF">FSARC_12294</name>
</gene>
<keyword evidence="1 3" id="KW-0378">Hydrolase</keyword>
<dbReference type="EMBL" id="JABEXW010000832">
    <property type="protein sequence ID" value="KAF4953938.1"/>
    <property type="molecule type" value="Genomic_DNA"/>
</dbReference>
<dbReference type="Proteomes" id="UP000622797">
    <property type="component" value="Unassembled WGS sequence"/>
</dbReference>
<evidence type="ECO:0000256" key="1">
    <source>
        <dbReference type="ARBA" id="ARBA00022801"/>
    </source>
</evidence>
<dbReference type="InterPro" id="IPR027519">
    <property type="entry name" value="KFase_ver/fungi-typ"/>
</dbReference>
<proteinExistence type="inferred from homology"/>
<dbReference type="Gene3D" id="2.60.120.10">
    <property type="entry name" value="Jelly Rolls"/>
    <property type="match status" value="1"/>
</dbReference>
<dbReference type="InterPro" id="IPR011051">
    <property type="entry name" value="RmlC_Cupin_sf"/>
</dbReference>
<dbReference type="GO" id="GO:0034354">
    <property type="term" value="P:'de novo' NAD+ biosynthetic process from L-tryptophan"/>
    <property type="evidence" value="ECO:0007669"/>
    <property type="project" value="UniProtKB-UniRule"/>
</dbReference>
<name>A0A8H4T9Q7_9HYPO</name>
<comment type="pathway">
    <text evidence="3">Amino-acid degradation; L-tryptophan degradation via kynurenine pathway; L-kynurenine from L-tryptophan: step 2/2.</text>
</comment>
<dbReference type="AlphaFoldDB" id="A0A8H4T9Q7"/>
<comment type="subunit">
    <text evidence="3">Homodimer.</text>
</comment>
<reference evidence="5" key="1">
    <citation type="journal article" date="2020" name="BMC Genomics">
        <title>Correction to: Identification and distribution of gene clusters required for synthesis of sphingolipid metabolism inhibitors in diverse species of the filamentous fungus Fusarium.</title>
        <authorList>
            <person name="Kim H.S."/>
            <person name="Lohmar J.M."/>
            <person name="Busman M."/>
            <person name="Brown D.W."/>
            <person name="Naumann T.A."/>
            <person name="Divon H.H."/>
            <person name="Lysoe E."/>
            <person name="Uhlig S."/>
            <person name="Proctor R.H."/>
        </authorList>
    </citation>
    <scope>NUCLEOTIDE SEQUENCE</scope>
    <source>
        <strain evidence="5">NRRL 20472</strain>
    </source>
</reference>
<evidence type="ECO:0000256" key="2">
    <source>
        <dbReference type="ARBA" id="ARBA00023079"/>
    </source>
</evidence>
<keyword evidence="2 3" id="KW-0823">Tryptophan catabolism</keyword>
<evidence type="ECO:0000313" key="5">
    <source>
        <dbReference type="EMBL" id="KAF4953938.1"/>
    </source>
</evidence>
<dbReference type="OrthoDB" id="420264at2759"/>
<comment type="function">
    <text evidence="3">Catalyzes the hydrolysis of N-formyl-L-kynurenine to L-kynurenine, the second step in the kynurenine pathway of tryptophan degradation. Kynurenine may be further oxidized to nicotinic acid, NAD(H) and NADP(H). Required for elimination of toxic metabolites.</text>
</comment>
<dbReference type="InterPro" id="IPR029058">
    <property type="entry name" value="AB_hydrolase_fold"/>
</dbReference>
<comment type="caution">
    <text evidence="3">Lacks conserved residue(s) required for the propagation of feature annotation.</text>
</comment>
<comment type="caution">
    <text evidence="5">The sequence shown here is derived from an EMBL/GenBank/DDBJ whole genome shotgun (WGS) entry which is preliminary data.</text>
</comment>
<feature type="active site" evidence="3">
    <location>
        <position position="395"/>
    </location>
</feature>
<dbReference type="GO" id="GO:0004061">
    <property type="term" value="F:arylformamidase activity"/>
    <property type="evidence" value="ECO:0007669"/>
    <property type="project" value="UniProtKB-UniRule"/>
</dbReference>
<dbReference type="EC" id="3.5.1.9" evidence="3"/>
<dbReference type="HAMAP" id="MF_03014">
    <property type="entry name" value="KFase"/>
    <property type="match status" value="1"/>
</dbReference>
<dbReference type="Gene3D" id="3.40.50.1820">
    <property type="entry name" value="alpha/beta hydrolase"/>
    <property type="match status" value="1"/>
</dbReference>
<reference evidence="5" key="2">
    <citation type="submission" date="2020-05" db="EMBL/GenBank/DDBJ databases">
        <authorList>
            <person name="Kim H.-S."/>
            <person name="Proctor R.H."/>
            <person name="Brown D.W."/>
        </authorList>
    </citation>
    <scope>NUCLEOTIDE SEQUENCE</scope>
    <source>
        <strain evidence="5">NRRL 20472</strain>
    </source>
</reference>
<dbReference type="InterPro" id="IPR014710">
    <property type="entry name" value="RmlC-like_jellyroll"/>
</dbReference>
<accession>A0A8H4T9Q7</accession>
<protein>
    <recommendedName>
        <fullName evidence="3">Kynurenine formamidase</fullName>
        <shortName evidence="3">KFA</shortName>
        <shortName evidence="3">KFase</shortName>
        <ecNumber evidence="3">3.5.1.9</ecNumber>
    </recommendedName>
    <alternativeName>
        <fullName evidence="3">Arylformamidase</fullName>
    </alternativeName>
    <alternativeName>
        <fullName evidence="3">N-formylkynurenine formamidase</fullName>
        <shortName evidence="3">FKF</shortName>
    </alternativeName>
</protein>
<dbReference type="GO" id="GO:0019441">
    <property type="term" value="P:L-tryptophan catabolic process to kynurenine"/>
    <property type="evidence" value="ECO:0007669"/>
    <property type="project" value="UniProtKB-UniRule"/>
</dbReference>
<feature type="active site" evidence="3">
    <location>
        <position position="428"/>
    </location>
</feature>
<comment type="catalytic activity">
    <reaction evidence="3">
        <text>N-formyl-L-kynurenine + H2O = L-kynurenine + formate + H(+)</text>
        <dbReference type="Rhea" id="RHEA:13009"/>
        <dbReference type="ChEBI" id="CHEBI:15377"/>
        <dbReference type="ChEBI" id="CHEBI:15378"/>
        <dbReference type="ChEBI" id="CHEBI:15740"/>
        <dbReference type="ChEBI" id="CHEBI:57959"/>
        <dbReference type="ChEBI" id="CHEBI:58629"/>
        <dbReference type="EC" id="3.5.1.9"/>
    </reaction>
</comment>
<dbReference type="SUPFAM" id="SSF53474">
    <property type="entry name" value="alpha/beta-Hydrolases"/>
    <property type="match status" value="1"/>
</dbReference>
<dbReference type="SUPFAM" id="SSF51182">
    <property type="entry name" value="RmlC-like cupins"/>
    <property type="match status" value="1"/>
</dbReference>
<organism evidence="5 6">
    <name type="scientific">Fusarium sarcochroum</name>
    <dbReference type="NCBI Taxonomy" id="1208366"/>
    <lineage>
        <taxon>Eukaryota</taxon>
        <taxon>Fungi</taxon>
        <taxon>Dikarya</taxon>
        <taxon>Ascomycota</taxon>
        <taxon>Pezizomycotina</taxon>
        <taxon>Sordariomycetes</taxon>
        <taxon>Hypocreomycetidae</taxon>
        <taxon>Hypocreales</taxon>
        <taxon>Nectriaceae</taxon>
        <taxon>Fusarium</taxon>
        <taxon>Fusarium lateritium species complex</taxon>
    </lineage>
</organism>
<sequence>MLSFLRSADPPRTTNADNNPIFYENERSSVTFASPDSHYIMTHRIPPTDKENGISIIVPPFHYHIYQDEFFHVRSGKGHFYRGINPEPFAILSDDGQATASVKAGRYHRFENATTDRDLVVDIHLSPESYENEQQFFRNFFGYLDDFSWALVGDSNPILHKRRVPYIDGTYLQTLDIWVPTDNIETDGSLPHPSTGIPPRQVDSSSFEFTALKLLERNRAEKMPSIAGIASLNYRLSQHPHHPTHPSPPRDSSVSPDEARMAKHPDHIRDVLSGLSYLNNIGALSGGYILAGHSCGAFLAFQAVMNQSRLGLDPPITIKKPDIVVGLNGLYDLPAFLSNPDPSHEHMVPICDAFTRGAFGEDIDKWPAVCPTVVDDWKTEWPEGRKVVLAQSYTDELVPHSQTDIMKRNLTSSGTHLAIQEVPVVGKHNELWQRPEQLVEMLLKIVHDFN</sequence>
<feature type="region of interest" description="Disordered" evidence="4">
    <location>
        <begin position="1"/>
        <end position="20"/>
    </location>
</feature>
<evidence type="ECO:0000256" key="3">
    <source>
        <dbReference type="HAMAP-Rule" id="MF_03014"/>
    </source>
</evidence>
<feature type="region of interest" description="Disordered" evidence="4">
    <location>
        <begin position="237"/>
        <end position="262"/>
    </location>
</feature>